<dbReference type="SFLD" id="SFLDS00003">
    <property type="entry name" value="Haloacid_Dehalogenase"/>
    <property type="match status" value="1"/>
</dbReference>
<evidence type="ECO:0000313" key="2">
    <source>
        <dbReference type="Proteomes" id="UP000186313"/>
    </source>
</evidence>
<evidence type="ECO:0000313" key="1">
    <source>
        <dbReference type="EMBL" id="OLQ93418.1"/>
    </source>
</evidence>
<organism evidence="1 2">
    <name type="scientific">Vibrio panuliri</name>
    <dbReference type="NCBI Taxonomy" id="1381081"/>
    <lineage>
        <taxon>Bacteria</taxon>
        <taxon>Pseudomonadati</taxon>
        <taxon>Pseudomonadota</taxon>
        <taxon>Gammaproteobacteria</taxon>
        <taxon>Vibrionales</taxon>
        <taxon>Vibrionaceae</taxon>
        <taxon>Vibrio</taxon>
    </lineage>
</organism>
<dbReference type="RefSeq" id="WP_075706054.1">
    <property type="nucleotide sequence ID" value="NZ_MJMJ01000001.1"/>
</dbReference>
<dbReference type="AlphaFoldDB" id="A0A1Q9HRB4"/>
<name>A0A1Q9HRB4_9VIBR</name>
<sequence length="213" mass="24022">MDKLTVVPFEPQHIKAIVFDLDNTLVSSDMDFFSLREEIGCPFDRDLLTFTDEITCPTLRADTEQMILDHELEDAKSSHPMPGCVTILRYIERKALHTAIITRNCFEAASAKVKHNNLNIERIISREHFAPKPAPDALNSLASEWQLAPKQVLYVGDYLYDLQAAFNANMPSCLVNHGIEKPFEHQASVVVPHLNDLTQLLTYGNASKNNKAM</sequence>
<reference evidence="1 2" key="1">
    <citation type="submission" date="2016-09" db="EMBL/GenBank/DDBJ databases">
        <title>Genomic Taxonomy of the Vibrionaceae.</title>
        <authorList>
            <person name="Gonzalez-Castillo A."/>
            <person name="Gomez-Gil B."/>
            <person name="Enciso-Ibarra K."/>
        </authorList>
    </citation>
    <scope>NUCLEOTIDE SEQUENCE [LARGE SCALE GENOMIC DNA]</scope>
    <source>
        <strain evidence="1 2">CAIM 703</strain>
    </source>
</reference>
<protein>
    <submittedName>
        <fullName evidence="1">Phosphatase</fullName>
    </submittedName>
</protein>
<dbReference type="SUPFAM" id="SSF56784">
    <property type="entry name" value="HAD-like"/>
    <property type="match status" value="1"/>
</dbReference>
<comment type="caution">
    <text evidence="1">The sequence shown here is derived from an EMBL/GenBank/DDBJ whole genome shotgun (WGS) entry which is preliminary data.</text>
</comment>
<dbReference type="InterPro" id="IPR006439">
    <property type="entry name" value="HAD-SF_hydro_IA"/>
</dbReference>
<dbReference type="NCBIfam" id="TIGR01509">
    <property type="entry name" value="HAD-SF-IA-v3"/>
    <property type="match status" value="1"/>
</dbReference>
<dbReference type="EMBL" id="MJMJ01000001">
    <property type="protein sequence ID" value="OLQ93418.1"/>
    <property type="molecule type" value="Genomic_DNA"/>
</dbReference>
<dbReference type="Gene3D" id="1.10.260.80">
    <property type="match status" value="1"/>
</dbReference>
<dbReference type="Pfam" id="PF13419">
    <property type="entry name" value="HAD_2"/>
    <property type="match status" value="1"/>
</dbReference>
<gene>
    <name evidence="1" type="ORF">BIY22_02700</name>
</gene>
<dbReference type="OrthoDB" id="5623813at2"/>
<dbReference type="Proteomes" id="UP000186313">
    <property type="component" value="Unassembled WGS sequence"/>
</dbReference>
<dbReference type="InterPro" id="IPR041492">
    <property type="entry name" value="HAD_2"/>
</dbReference>
<dbReference type="STRING" id="1381081.BIY22_02700"/>
<dbReference type="SFLD" id="SFLDG01129">
    <property type="entry name" value="C1.5:_HAD__Beta-PGM__Phosphata"/>
    <property type="match status" value="1"/>
</dbReference>
<dbReference type="PANTHER" id="PTHR43885:SF1">
    <property type="entry name" value="SUPERFAMILY HYDROLASE, PUTATIVE (AFU_ORTHOLOGUE AFUA_4G13290)-RELATED"/>
    <property type="match status" value="1"/>
</dbReference>
<proteinExistence type="predicted"/>
<accession>A0A1Q9HRB4</accession>
<dbReference type="InterPro" id="IPR023214">
    <property type="entry name" value="HAD_sf"/>
</dbReference>
<dbReference type="PANTHER" id="PTHR43885">
    <property type="entry name" value="HALOACID DEHALOGENASE-LIKE HYDROLASE"/>
    <property type="match status" value="1"/>
</dbReference>
<dbReference type="InterPro" id="IPR036412">
    <property type="entry name" value="HAD-like_sf"/>
</dbReference>
<dbReference type="Gene3D" id="3.40.50.1000">
    <property type="entry name" value="HAD superfamily/HAD-like"/>
    <property type="match status" value="1"/>
</dbReference>